<keyword evidence="4 5" id="KW-0833">Ubl conjugation pathway</keyword>
<dbReference type="Proteomes" id="UP000016924">
    <property type="component" value="Unassembled WGS sequence"/>
</dbReference>
<evidence type="ECO:0000313" key="8">
    <source>
        <dbReference type="EMBL" id="EON66863.1"/>
    </source>
</evidence>
<dbReference type="SUPFAM" id="SSF56204">
    <property type="entry name" value="Hect, E3 ligase catalytic domain"/>
    <property type="match status" value="1"/>
</dbReference>
<reference evidence="9" key="1">
    <citation type="submission" date="2012-06" db="EMBL/GenBank/DDBJ databases">
        <title>The genome sequence of Coniosporium apollinis CBS 100218.</title>
        <authorList>
            <consortium name="The Broad Institute Genome Sequencing Platform"/>
            <person name="Cuomo C."/>
            <person name="Gorbushina A."/>
            <person name="Noack S."/>
            <person name="Walker B."/>
            <person name="Young S.K."/>
            <person name="Zeng Q."/>
            <person name="Gargeya S."/>
            <person name="Fitzgerald M."/>
            <person name="Haas B."/>
            <person name="Abouelleil A."/>
            <person name="Alvarado L."/>
            <person name="Arachchi H.M."/>
            <person name="Berlin A.M."/>
            <person name="Chapman S.B."/>
            <person name="Goldberg J."/>
            <person name="Griggs A."/>
            <person name="Gujja S."/>
            <person name="Hansen M."/>
            <person name="Howarth C."/>
            <person name="Imamovic A."/>
            <person name="Larimer J."/>
            <person name="McCowan C."/>
            <person name="Montmayeur A."/>
            <person name="Murphy C."/>
            <person name="Neiman D."/>
            <person name="Pearson M."/>
            <person name="Priest M."/>
            <person name="Roberts A."/>
            <person name="Saif S."/>
            <person name="Shea T."/>
            <person name="Sisk P."/>
            <person name="Sykes S."/>
            <person name="Wortman J."/>
            <person name="Nusbaum C."/>
            <person name="Birren B."/>
        </authorList>
    </citation>
    <scope>NUCLEOTIDE SEQUENCE [LARGE SCALE GENOMIC DNA]</scope>
    <source>
        <strain evidence="9">CBS 100218</strain>
    </source>
</reference>
<dbReference type="EC" id="2.3.2.26" evidence="2"/>
<dbReference type="Gene3D" id="3.30.2410.10">
    <property type="entry name" value="Hect, E3 ligase catalytic domain"/>
    <property type="match status" value="1"/>
</dbReference>
<dbReference type="OMA" id="HWLMTNR"/>
<dbReference type="AlphaFoldDB" id="R7YYD3"/>
<dbReference type="GO" id="GO:0000209">
    <property type="term" value="P:protein polyubiquitination"/>
    <property type="evidence" value="ECO:0007669"/>
    <property type="project" value="InterPro"/>
</dbReference>
<dbReference type="PANTHER" id="PTHR45700">
    <property type="entry name" value="UBIQUITIN-PROTEIN LIGASE E3C"/>
    <property type="match status" value="1"/>
</dbReference>
<dbReference type="STRING" id="1168221.R7YYD3"/>
<evidence type="ECO:0000256" key="4">
    <source>
        <dbReference type="ARBA" id="ARBA00022786"/>
    </source>
</evidence>
<feature type="active site" description="Glycyl thioester intermediate" evidence="5">
    <location>
        <position position="1164"/>
    </location>
</feature>
<evidence type="ECO:0000259" key="7">
    <source>
        <dbReference type="PROSITE" id="PS50237"/>
    </source>
</evidence>
<dbReference type="FunFam" id="3.30.2410.10:FF:000011">
    <property type="entry name" value="Putative Ubiquitin-protein ligase E3C"/>
    <property type="match status" value="1"/>
</dbReference>
<feature type="region of interest" description="Disordered" evidence="6">
    <location>
        <begin position="669"/>
        <end position="699"/>
    </location>
</feature>
<keyword evidence="3" id="KW-0808">Transferase</keyword>
<feature type="compositionally biased region" description="Polar residues" evidence="6">
    <location>
        <begin position="1"/>
        <end position="25"/>
    </location>
</feature>
<dbReference type="PANTHER" id="PTHR45700:SF2">
    <property type="entry name" value="UBIQUITIN-PROTEIN LIGASE E3C"/>
    <property type="match status" value="1"/>
</dbReference>
<feature type="domain" description="HECT" evidence="7">
    <location>
        <begin position="810"/>
        <end position="1196"/>
    </location>
</feature>
<dbReference type="Gene3D" id="3.30.2160.10">
    <property type="entry name" value="Hect, E3 ligase catalytic domain"/>
    <property type="match status" value="1"/>
</dbReference>
<dbReference type="OrthoDB" id="8068875at2759"/>
<feature type="compositionally biased region" description="Acidic residues" evidence="6">
    <location>
        <begin position="677"/>
        <end position="692"/>
    </location>
</feature>
<evidence type="ECO:0000256" key="2">
    <source>
        <dbReference type="ARBA" id="ARBA00012485"/>
    </source>
</evidence>
<comment type="catalytic activity">
    <reaction evidence="1">
        <text>S-ubiquitinyl-[E2 ubiquitin-conjugating enzyme]-L-cysteine + [acceptor protein]-L-lysine = [E2 ubiquitin-conjugating enzyme]-L-cysteine + N(6)-ubiquitinyl-[acceptor protein]-L-lysine.</text>
        <dbReference type="EC" id="2.3.2.26"/>
    </reaction>
</comment>
<dbReference type="GO" id="GO:0006511">
    <property type="term" value="P:ubiquitin-dependent protein catabolic process"/>
    <property type="evidence" value="ECO:0007669"/>
    <property type="project" value="TreeGrafter"/>
</dbReference>
<dbReference type="eggNOG" id="KOG0942">
    <property type="taxonomic scope" value="Eukaryota"/>
</dbReference>
<dbReference type="FunFam" id="3.30.2160.10:FF:000002">
    <property type="entry name" value="Putative Ubiquitin-protein ligase E3C"/>
    <property type="match status" value="1"/>
</dbReference>
<dbReference type="HOGENOM" id="CLU_002173_2_4_1"/>
<evidence type="ECO:0000313" key="9">
    <source>
        <dbReference type="Proteomes" id="UP000016924"/>
    </source>
</evidence>
<gene>
    <name evidence="8" type="ORF">W97_06265</name>
</gene>
<dbReference type="SMART" id="SM00119">
    <property type="entry name" value="HECTc"/>
    <property type="match status" value="1"/>
</dbReference>
<dbReference type="RefSeq" id="XP_007782180.1">
    <property type="nucleotide sequence ID" value="XM_007783990.1"/>
</dbReference>
<dbReference type="PROSITE" id="PS50237">
    <property type="entry name" value="HECT"/>
    <property type="match status" value="1"/>
</dbReference>
<sequence>MFQSFTGTSRRPRQVNLSGRNTNPFAASTGTGAGSQAALASAQQERLQRQRERERLNAAKTIQRVWRGHSSRRRTRDALRAAWDREEALASPGSPYTSTEESLLQLERLLRFANVRSAEDVRRIRRYCERQMKSSDAVSSSGGPWPMAYLRLQRLILAAIQKRSTEGLGLVEALCSVTERIPRETARNARPYYQTMAALTSHISSESSETERSVLLEATFAPLRAMTADTLTAYQAFACTYLTASSLAGDPAVEVAYLSPRTWLLDALAERLNYKLLDNGLSSVVKTQNYAHYPELLDSSNRVRLLACFIYFHRHVHNFKDPGAYSSHPDFVAVVSSFLASVANDFHFEEQNFEEEDNASIVKVPILNGFIQEQIVSLVNEESIRGLLSGTRGNIKDQDEDAKQFANYALGLLRFFPSRKIDIQTWLYIGSSSSNQSLSAIKYFWRAARATGVFRTISQNHRDAIALLKSSETPIPAPTASLRWQAPPSEGRRTVVTADEWRILLLFMELYTPILRLMDDEEFFSGIGMPGNNKSSLSSPSAQGNALPLDDIRDLTIFLKNLGFTLCFNSAEITRNAERDNRPGGLSSHFHVASGPQVAAAPARSETPTPASVAGIAGMGIDYVKGLVTGLLRMLYERDSRRKFLPADHWLMTSEFNMEGFIPDVVEEEERRHKVQEEDDEDRDEDDAEEAYDPGTPLIGTRRTQQVRMNERRQRQLRKLSRQKHLQAVAPRLEVLQNMPFFIPFTTRVEIFREFVHIDQMKRRHGFIDPDTWRMSVFHGTGSRDAIDKHHAKIRRGHEFEDAFEQFYPLKEGLKEPIQITFVDQFDTVEAGIDGGGVTKEFLTSVTNQAFNPSSSEDDELPLFVENEHHLLYPNPSAIDAQKDLLHQLGYRDGSPEYREQLRGLRQRYEFLGRVVGKCLYEGILVDIHFAGFFLLKWALTGGHGSAPKESGYMSNLNDLRDLDEGLYQGLLQLKNYAGNVEDFALNFTITDTVSTDPATGATKTLTRNLIPNGAAVPVTNQNRIPYISLVARHRLVTQPAAQTAAFLKGLADMVQPSWLRMFNQSELQTLLAGTSSPLDIADLRRHTLYGGVYALGDDRAEHPSIRAFWRVMASLSDEERRAVLKFVTSSPRAPLLGFGALNPRFSIRDAGDEQSRLPSTSTCVNLLKLPRYRDEQTLRERLLYAVFSGAGFDLS</sequence>
<dbReference type="InterPro" id="IPR035983">
    <property type="entry name" value="Hect_E3_ubiquitin_ligase"/>
</dbReference>
<protein>
    <recommendedName>
        <fullName evidence="2">HECT-type E3 ubiquitin transferase</fullName>
        <ecNumber evidence="2">2.3.2.26</ecNumber>
    </recommendedName>
</protein>
<dbReference type="Pfam" id="PF00632">
    <property type="entry name" value="HECT"/>
    <property type="match status" value="1"/>
</dbReference>
<evidence type="ECO:0000256" key="1">
    <source>
        <dbReference type="ARBA" id="ARBA00000885"/>
    </source>
</evidence>
<dbReference type="InterPro" id="IPR000569">
    <property type="entry name" value="HECT_dom"/>
</dbReference>
<evidence type="ECO:0000256" key="3">
    <source>
        <dbReference type="ARBA" id="ARBA00022679"/>
    </source>
</evidence>
<dbReference type="GeneID" id="19903576"/>
<accession>R7YYD3</accession>
<evidence type="ECO:0000256" key="5">
    <source>
        <dbReference type="PROSITE-ProRule" id="PRU00104"/>
    </source>
</evidence>
<dbReference type="PROSITE" id="PS50096">
    <property type="entry name" value="IQ"/>
    <property type="match status" value="1"/>
</dbReference>
<feature type="region of interest" description="Disordered" evidence="6">
    <location>
        <begin position="1"/>
        <end position="51"/>
    </location>
</feature>
<dbReference type="GO" id="GO:0061630">
    <property type="term" value="F:ubiquitin protein ligase activity"/>
    <property type="evidence" value="ECO:0007669"/>
    <property type="project" value="UniProtKB-EC"/>
</dbReference>
<name>R7YYD3_CONA1</name>
<dbReference type="Gene3D" id="3.90.1750.10">
    <property type="entry name" value="Hect, E3 ligase catalytic domains"/>
    <property type="match status" value="1"/>
</dbReference>
<feature type="compositionally biased region" description="Low complexity" evidence="6">
    <location>
        <begin position="26"/>
        <end position="45"/>
    </location>
</feature>
<dbReference type="CDD" id="cd00078">
    <property type="entry name" value="HECTc"/>
    <property type="match status" value="1"/>
</dbReference>
<proteinExistence type="predicted"/>
<evidence type="ECO:0000256" key="6">
    <source>
        <dbReference type="SAM" id="MobiDB-lite"/>
    </source>
</evidence>
<organism evidence="8 9">
    <name type="scientific">Coniosporium apollinis (strain CBS 100218)</name>
    <name type="common">Rock-inhabiting black yeast</name>
    <dbReference type="NCBI Taxonomy" id="1168221"/>
    <lineage>
        <taxon>Eukaryota</taxon>
        <taxon>Fungi</taxon>
        <taxon>Dikarya</taxon>
        <taxon>Ascomycota</taxon>
        <taxon>Pezizomycotina</taxon>
        <taxon>Dothideomycetes</taxon>
        <taxon>Dothideomycetes incertae sedis</taxon>
        <taxon>Coniosporium</taxon>
    </lineage>
</organism>
<dbReference type="EMBL" id="JH767583">
    <property type="protein sequence ID" value="EON66863.1"/>
    <property type="molecule type" value="Genomic_DNA"/>
</dbReference>
<dbReference type="InterPro" id="IPR044611">
    <property type="entry name" value="E3A/B/C-like"/>
</dbReference>
<keyword evidence="9" id="KW-1185">Reference proteome</keyword>